<feature type="transmembrane region" description="Helical" evidence="8">
    <location>
        <begin position="269"/>
        <end position="288"/>
    </location>
</feature>
<evidence type="ECO:0000256" key="3">
    <source>
        <dbReference type="ARBA" id="ARBA00022448"/>
    </source>
</evidence>
<feature type="transmembrane region" description="Helical" evidence="8">
    <location>
        <begin position="331"/>
        <end position="349"/>
    </location>
</feature>
<accession>A0ABV5BG74</accession>
<keyword evidence="7 8" id="KW-0472">Membrane</keyword>
<proteinExistence type="inferred from homology"/>
<dbReference type="PANTHER" id="PTHR34975">
    <property type="entry name" value="SPORE GERMINATION PROTEIN A2"/>
    <property type="match status" value="1"/>
</dbReference>
<keyword evidence="4" id="KW-0309">Germination</keyword>
<feature type="transmembrane region" description="Helical" evidence="8">
    <location>
        <begin position="42"/>
        <end position="61"/>
    </location>
</feature>
<dbReference type="Proteomes" id="UP001580407">
    <property type="component" value="Unassembled WGS sequence"/>
</dbReference>
<keyword evidence="3" id="KW-0813">Transport</keyword>
<feature type="transmembrane region" description="Helical" evidence="8">
    <location>
        <begin position="118"/>
        <end position="136"/>
    </location>
</feature>
<keyword evidence="10" id="KW-1185">Reference proteome</keyword>
<feature type="transmembrane region" description="Helical" evidence="8">
    <location>
        <begin position="82"/>
        <end position="106"/>
    </location>
</feature>
<name>A0ABV5BG74_9BACL</name>
<sequence length="357" mass="40836">MKPKVLKPRHVIFLTQNVMVAYNLLVFPHTLSPAGHNEWIPLLLMAIVSQLMLIPMVRLGLKYPDWTLYEINENLLGVFLGKVLNLAITLFGILQFAGVTTGYFTLIYTVTLPKASRFLPVLALIAVATYIVFGGIKLIARTCILAFFFTIWTIYLLRWTWTDGELANLFPLYGLHSFQDIMKAFNDGFPAMFGYELIPFFFPYIINQKKALLHVSIGMWITVLVYLTFVLASIIFFSEWQLSHVRYPILDIFNSVELSFVERIENLGVALWVFLVLSTTAAYLWLSVKGVNQLFKRKRTWHVYICVVMAMVLIISGLFSPVILNAAYESIGRYAGYLLILWPSLMLGLHKLKKRGS</sequence>
<gene>
    <name evidence="9" type="ORF">ACE3NQ_21600</name>
</gene>
<dbReference type="InterPro" id="IPR004761">
    <property type="entry name" value="Spore_GerAB"/>
</dbReference>
<comment type="similarity">
    <text evidence="2">Belongs to the amino acid-polyamine-organocation (APC) superfamily. Spore germination protein (SGP) (TC 2.A.3.9) family.</text>
</comment>
<keyword evidence="5 8" id="KW-0812">Transmembrane</keyword>
<dbReference type="EMBL" id="JBHILM010000027">
    <property type="protein sequence ID" value="MFB5683516.1"/>
    <property type="molecule type" value="Genomic_DNA"/>
</dbReference>
<feature type="transmembrane region" description="Helical" evidence="8">
    <location>
        <begin position="300"/>
        <end position="319"/>
    </location>
</feature>
<feature type="transmembrane region" description="Helical" evidence="8">
    <location>
        <begin position="143"/>
        <end position="161"/>
    </location>
</feature>
<organism evidence="9 10">
    <name type="scientific">Paenibacillus terreus</name>
    <dbReference type="NCBI Taxonomy" id="1387834"/>
    <lineage>
        <taxon>Bacteria</taxon>
        <taxon>Bacillati</taxon>
        <taxon>Bacillota</taxon>
        <taxon>Bacilli</taxon>
        <taxon>Bacillales</taxon>
        <taxon>Paenibacillaceae</taxon>
        <taxon>Paenibacillus</taxon>
    </lineage>
</organism>
<evidence type="ECO:0000256" key="5">
    <source>
        <dbReference type="ARBA" id="ARBA00022692"/>
    </source>
</evidence>
<comment type="caution">
    <text evidence="9">The sequence shown here is derived from an EMBL/GenBank/DDBJ whole genome shotgun (WGS) entry which is preliminary data.</text>
</comment>
<feature type="transmembrane region" description="Helical" evidence="8">
    <location>
        <begin position="188"/>
        <end position="206"/>
    </location>
</feature>
<dbReference type="Pfam" id="PF03845">
    <property type="entry name" value="Spore_permease"/>
    <property type="match status" value="1"/>
</dbReference>
<dbReference type="RefSeq" id="WP_375527242.1">
    <property type="nucleotide sequence ID" value="NZ_JBHILM010000027.1"/>
</dbReference>
<evidence type="ECO:0000313" key="9">
    <source>
        <dbReference type="EMBL" id="MFB5683516.1"/>
    </source>
</evidence>
<evidence type="ECO:0000256" key="8">
    <source>
        <dbReference type="SAM" id="Phobius"/>
    </source>
</evidence>
<evidence type="ECO:0000256" key="6">
    <source>
        <dbReference type="ARBA" id="ARBA00022989"/>
    </source>
</evidence>
<evidence type="ECO:0000256" key="2">
    <source>
        <dbReference type="ARBA" id="ARBA00007998"/>
    </source>
</evidence>
<protein>
    <submittedName>
        <fullName evidence="9">GerAB/ArcD/ProY family transporter</fullName>
    </submittedName>
</protein>
<evidence type="ECO:0000313" key="10">
    <source>
        <dbReference type="Proteomes" id="UP001580407"/>
    </source>
</evidence>
<feature type="transmembrane region" description="Helical" evidence="8">
    <location>
        <begin position="218"/>
        <end position="238"/>
    </location>
</feature>
<evidence type="ECO:0000256" key="4">
    <source>
        <dbReference type="ARBA" id="ARBA00022544"/>
    </source>
</evidence>
<keyword evidence="6 8" id="KW-1133">Transmembrane helix</keyword>
<dbReference type="PANTHER" id="PTHR34975:SF2">
    <property type="entry name" value="SPORE GERMINATION PROTEIN A2"/>
    <property type="match status" value="1"/>
</dbReference>
<reference evidence="9 10" key="1">
    <citation type="submission" date="2024-09" db="EMBL/GenBank/DDBJ databases">
        <authorList>
            <person name="Ruan L."/>
        </authorList>
    </citation>
    <scope>NUCLEOTIDE SEQUENCE [LARGE SCALE GENOMIC DNA]</scope>
    <source>
        <strain evidence="9 10">D33</strain>
    </source>
</reference>
<evidence type="ECO:0000256" key="1">
    <source>
        <dbReference type="ARBA" id="ARBA00004141"/>
    </source>
</evidence>
<comment type="subcellular location">
    <subcellularLocation>
        <location evidence="1">Membrane</location>
        <topology evidence="1">Multi-pass membrane protein</topology>
    </subcellularLocation>
</comment>
<feature type="transmembrane region" description="Helical" evidence="8">
    <location>
        <begin position="12"/>
        <end position="30"/>
    </location>
</feature>
<evidence type="ECO:0000256" key="7">
    <source>
        <dbReference type="ARBA" id="ARBA00023136"/>
    </source>
</evidence>